<dbReference type="Proteomes" id="UP000198736">
    <property type="component" value="Unassembled WGS sequence"/>
</dbReference>
<name>A0A0S4LGZ2_9BACT</name>
<protein>
    <submittedName>
        <fullName evidence="1">Uncharacterized protein</fullName>
    </submittedName>
</protein>
<sequence>MHVRGLLVEDHNGQDFLLSTESRTGMRRHQLVALQRINGQWKPVKGPEESACRELLIGAFVDFFVDICRVLNSSGADRIVAIAPMSGRSRPRRTFHLKARRPCN</sequence>
<reference evidence="2" key="1">
    <citation type="submission" date="2015-10" db="EMBL/GenBank/DDBJ databases">
        <authorList>
            <person name="Luecker S."/>
            <person name="Luecker S."/>
        </authorList>
    </citation>
    <scope>NUCLEOTIDE SEQUENCE [LARGE SCALE GENOMIC DNA]</scope>
</reference>
<evidence type="ECO:0000313" key="2">
    <source>
        <dbReference type="Proteomes" id="UP000198736"/>
    </source>
</evidence>
<accession>A0A0S4LGZ2</accession>
<proteinExistence type="predicted"/>
<dbReference type="OrthoDB" id="9908123at2"/>
<dbReference type="AlphaFoldDB" id="A0A0S4LGZ2"/>
<organism evidence="1 2">
    <name type="scientific">Candidatus Nitrospira nitrificans</name>
    <dbReference type="NCBI Taxonomy" id="1742973"/>
    <lineage>
        <taxon>Bacteria</taxon>
        <taxon>Pseudomonadati</taxon>
        <taxon>Nitrospirota</taxon>
        <taxon>Nitrospiria</taxon>
        <taxon>Nitrospirales</taxon>
        <taxon>Nitrospiraceae</taxon>
        <taxon>Nitrospira</taxon>
    </lineage>
</organism>
<evidence type="ECO:0000313" key="1">
    <source>
        <dbReference type="EMBL" id="CUS35268.1"/>
    </source>
</evidence>
<dbReference type="RefSeq" id="WP_090896706.1">
    <property type="nucleotide sequence ID" value="NZ_CZPZ01000012.1"/>
</dbReference>
<keyword evidence="2" id="KW-1185">Reference proteome</keyword>
<gene>
    <name evidence="1" type="ORF">COMA2_20177</name>
</gene>
<dbReference type="EMBL" id="CZPZ01000012">
    <property type="protein sequence ID" value="CUS35268.1"/>
    <property type="molecule type" value="Genomic_DNA"/>
</dbReference>